<evidence type="ECO:0000256" key="7">
    <source>
        <dbReference type="ARBA" id="ARBA00022576"/>
    </source>
</evidence>
<comment type="catalytic activity">
    <reaction evidence="14">
        <text>O-phospho-L-serine + 2-oxoglutarate = 3-phosphooxypyruvate + L-glutamate</text>
        <dbReference type="Rhea" id="RHEA:14329"/>
        <dbReference type="ChEBI" id="CHEBI:16810"/>
        <dbReference type="ChEBI" id="CHEBI:18110"/>
        <dbReference type="ChEBI" id="CHEBI:29985"/>
        <dbReference type="ChEBI" id="CHEBI:57524"/>
        <dbReference type="EC" id="2.6.1.52"/>
    </reaction>
</comment>
<dbReference type="GO" id="GO:0008483">
    <property type="term" value="F:transaminase activity"/>
    <property type="evidence" value="ECO:0007669"/>
    <property type="project" value="UniProtKB-KW"/>
</dbReference>
<evidence type="ECO:0000313" key="16">
    <source>
        <dbReference type="EMBL" id="MFC4599924.1"/>
    </source>
</evidence>
<keyword evidence="8" id="KW-0028">Amino-acid biosynthesis</keyword>
<comment type="catalytic activity">
    <reaction evidence="13">
        <text>4-(phosphooxy)-L-threonine + 2-oxoglutarate = (R)-3-hydroxy-2-oxo-4-phosphooxybutanoate + L-glutamate</text>
        <dbReference type="Rhea" id="RHEA:16573"/>
        <dbReference type="ChEBI" id="CHEBI:16810"/>
        <dbReference type="ChEBI" id="CHEBI:29985"/>
        <dbReference type="ChEBI" id="CHEBI:58452"/>
        <dbReference type="ChEBI" id="CHEBI:58538"/>
        <dbReference type="EC" id="2.6.1.52"/>
    </reaction>
</comment>
<keyword evidence="11" id="KW-0718">Serine biosynthesis</keyword>
<gene>
    <name evidence="16" type="ORF">ACFO3S_16840</name>
</gene>
<dbReference type="Pfam" id="PF00266">
    <property type="entry name" value="Aminotran_5"/>
    <property type="match status" value="1"/>
</dbReference>
<dbReference type="InterPro" id="IPR015422">
    <property type="entry name" value="PyrdxlP-dep_Trfase_small"/>
</dbReference>
<accession>A0ABV9FIH3</accession>
<comment type="similarity">
    <text evidence="4">Belongs to the class-V pyridoxal-phosphate-dependent aminotransferase family. SerC subfamily.</text>
</comment>
<evidence type="ECO:0000256" key="4">
    <source>
        <dbReference type="ARBA" id="ARBA00006904"/>
    </source>
</evidence>
<evidence type="ECO:0000256" key="2">
    <source>
        <dbReference type="ARBA" id="ARBA00003483"/>
    </source>
</evidence>
<evidence type="ECO:0000256" key="10">
    <source>
        <dbReference type="ARBA" id="ARBA00022898"/>
    </source>
</evidence>
<keyword evidence="17" id="KW-1185">Reference proteome</keyword>
<feature type="domain" description="Aminotransferase class V" evidence="15">
    <location>
        <begin position="17"/>
        <end position="140"/>
    </location>
</feature>
<reference evidence="17" key="1">
    <citation type="journal article" date="2019" name="Int. J. Syst. Evol. Microbiol.">
        <title>The Global Catalogue of Microorganisms (GCM) 10K type strain sequencing project: providing services to taxonomists for standard genome sequencing and annotation.</title>
        <authorList>
            <consortium name="The Broad Institute Genomics Platform"/>
            <consortium name="The Broad Institute Genome Sequencing Center for Infectious Disease"/>
            <person name="Wu L."/>
            <person name="Ma J."/>
        </authorList>
    </citation>
    <scope>NUCLEOTIDE SEQUENCE [LARGE SCALE GENOMIC DNA]</scope>
    <source>
        <strain evidence="17">CCUG 49571</strain>
    </source>
</reference>
<dbReference type="PANTHER" id="PTHR43247">
    <property type="entry name" value="PHOSPHOSERINE AMINOTRANSFERASE"/>
    <property type="match status" value="1"/>
</dbReference>
<dbReference type="EMBL" id="JBHSEP010000012">
    <property type="protein sequence ID" value="MFC4599924.1"/>
    <property type="molecule type" value="Genomic_DNA"/>
</dbReference>
<evidence type="ECO:0000256" key="11">
    <source>
        <dbReference type="ARBA" id="ARBA00023299"/>
    </source>
</evidence>
<evidence type="ECO:0000256" key="13">
    <source>
        <dbReference type="ARBA" id="ARBA00047630"/>
    </source>
</evidence>
<dbReference type="Gene3D" id="3.90.1150.10">
    <property type="entry name" value="Aspartate Aminotransferase, domain 1"/>
    <property type="match status" value="1"/>
</dbReference>
<comment type="cofactor">
    <cofactor evidence="1">
        <name>pyridoxal 5'-phosphate</name>
        <dbReference type="ChEBI" id="CHEBI:597326"/>
    </cofactor>
</comment>
<dbReference type="InterPro" id="IPR015424">
    <property type="entry name" value="PyrdxlP-dep_Trfase"/>
</dbReference>
<evidence type="ECO:0000256" key="6">
    <source>
        <dbReference type="ARBA" id="ARBA00021164"/>
    </source>
</evidence>
<evidence type="ECO:0000259" key="15">
    <source>
        <dbReference type="Pfam" id="PF00266"/>
    </source>
</evidence>
<evidence type="ECO:0000256" key="1">
    <source>
        <dbReference type="ARBA" id="ARBA00001933"/>
    </source>
</evidence>
<keyword evidence="10" id="KW-0663">Pyridoxal phosphate</keyword>
<protein>
    <recommendedName>
        <fullName evidence="6">Phosphoserine aminotransferase</fullName>
        <ecNumber evidence="5">2.6.1.52</ecNumber>
    </recommendedName>
    <alternativeName>
        <fullName evidence="12">Phosphohydroxythreonine aminotransferase</fullName>
    </alternativeName>
</protein>
<dbReference type="PANTHER" id="PTHR43247:SF1">
    <property type="entry name" value="PHOSPHOSERINE AMINOTRANSFERASE"/>
    <property type="match status" value="1"/>
</dbReference>
<keyword evidence="9" id="KW-0808">Transferase</keyword>
<dbReference type="EC" id="2.6.1.52" evidence="5"/>
<dbReference type="SUPFAM" id="SSF53383">
    <property type="entry name" value="PLP-dependent transferases"/>
    <property type="match status" value="1"/>
</dbReference>
<organism evidence="16 17">
    <name type="scientific">Cohnella hongkongensis</name>
    <dbReference type="NCBI Taxonomy" id="178337"/>
    <lineage>
        <taxon>Bacteria</taxon>
        <taxon>Bacillati</taxon>
        <taxon>Bacillota</taxon>
        <taxon>Bacilli</taxon>
        <taxon>Bacillales</taxon>
        <taxon>Paenibacillaceae</taxon>
        <taxon>Cohnella</taxon>
    </lineage>
</organism>
<evidence type="ECO:0000256" key="9">
    <source>
        <dbReference type="ARBA" id="ARBA00022679"/>
    </source>
</evidence>
<evidence type="ECO:0000313" key="17">
    <source>
        <dbReference type="Proteomes" id="UP001596028"/>
    </source>
</evidence>
<evidence type="ECO:0000256" key="14">
    <source>
        <dbReference type="ARBA" id="ARBA00049007"/>
    </source>
</evidence>
<dbReference type="Gene3D" id="3.40.640.10">
    <property type="entry name" value="Type I PLP-dependent aspartate aminotransferase-like (Major domain)"/>
    <property type="match status" value="1"/>
</dbReference>
<comment type="pathway">
    <text evidence="3">Amino-acid biosynthesis; L-serine biosynthesis; L-serine from 3-phospho-D-glycerate: step 2/3.</text>
</comment>
<dbReference type="Proteomes" id="UP001596028">
    <property type="component" value="Unassembled WGS sequence"/>
</dbReference>
<dbReference type="InterPro" id="IPR022278">
    <property type="entry name" value="Pser_aminoTfrase"/>
</dbReference>
<sequence length="159" mass="17980">MTAVIVREELLRAGSADIPAIFQYRTYADNGSLYNTPPVHAIYMMKLMLEWTARQGGIPELEKRNERKIGFLYEAIDAGDGFYRGIVEKPYRSMMNATWRMADEALEKRFVLESEREGFVGLAGHRSVGGLRASAYNAVPEAACKALAEFMNDFRRRCG</sequence>
<dbReference type="InterPro" id="IPR015421">
    <property type="entry name" value="PyrdxlP-dep_Trfase_major"/>
</dbReference>
<comment type="function">
    <text evidence="2">Catalyzes the reversible conversion of 3-phosphohydroxypyruvate to phosphoserine and of 3-hydroxy-2-oxo-4-phosphonooxybutanoate to phosphohydroxythreonine.</text>
</comment>
<evidence type="ECO:0000256" key="3">
    <source>
        <dbReference type="ARBA" id="ARBA00005099"/>
    </source>
</evidence>
<proteinExistence type="inferred from homology"/>
<evidence type="ECO:0000256" key="8">
    <source>
        <dbReference type="ARBA" id="ARBA00022605"/>
    </source>
</evidence>
<name>A0ABV9FIH3_9BACL</name>
<dbReference type="InterPro" id="IPR000192">
    <property type="entry name" value="Aminotrans_V_dom"/>
</dbReference>
<comment type="caution">
    <text evidence="16">The sequence shown here is derived from an EMBL/GenBank/DDBJ whole genome shotgun (WGS) entry which is preliminary data.</text>
</comment>
<keyword evidence="7 16" id="KW-0032">Aminotransferase</keyword>
<evidence type="ECO:0000256" key="5">
    <source>
        <dbReference type="ARBA" id="ARBA00013030"/>
    </source>
</evidence>
<dbReference type="RefSeq" id="WP_378098585.1">
    <property type="nucleotide sequence ID" value="NZ_JBHSEP010000012.1"/>
</dbReference>
<evidence type="ECO:0000256" key="12">
    <source>
        <dbReference type="ARBA" id="ARBA00031421"/>
    </source>
</evidence>